<dbReference type="InterPro" id="IPR050493">
    <property type="entry name" value="FAD-dep_Monooxygenase_BioMet"/>
</dbReference>
<dbReference type="SUPFAM" id="SSF51905">
    <property type="entry name" value="FAD/NAD(P)-binding domain"/>
    <property type="match status" value="1"/>
</dbReference>
<dbReference type="STRING" id="183763.LP52_02290"/>
<dbReference type="GO" id="GO:0071949">
    <property type="term" value="F:FAD binding"/>
    <property type="evidence" value="ECO:0007669"/>
    <property type="project" value="InterPro"/>
</dbReference>
<dbReference type="InterPro" id="IPR002938">
    <property type="entry name" value="FAD-bd"/>
</dbReference>
<keyword evidence="2" id="KW-0503">Monooxygenase</keyword>
<evidence type="ECO:0000256" key="3">
    <source>
        <dbReference type="SAM" id="MobiDB-lite"/>
    </source>
</evidence>
<dbReference type="Proteomes" id="UP000031675">
    <property type="component" value="Unassembled WGS sequence"/>
</dbReference>
<keyword evidence="1" id="KW-0560">Oxidoreductase</keyword>
<protein>
    <recommendedName>
        <fullName evidence="4">FAD-binding domain-containing protein</fullName>
    </recommendedName>
</protein>
<accession>A0A0C2FLN7</accession>
<dbReference type="SUPFAM" id="SSF54373">
    <property type="entry name" value="FAD-linked reductases, C-terminal domain"/>
    <property type="match status" value="1"/>
</dbReference>
<dbReference type="Gene3D" id="3.50.50.60">
    <property type="entry name" value="FAD/NAD(P)-binding domain"/>
    <property type="match status" value="1"/>
</dbReference>
<dbReference type="PANTHER" id="PTHR13789">
    <property type="entry name" value="MONOOXYGENASE"/>
    <property type="match status" value="1"/>
</dbReference>
<evidence type="ECO:0000256" key="2">
    <source>
        <dbReference type="ARBA" id="ARBA00023033"/>
    </source>
</evidence>
<proteinExistence type="predicted"/>
<dbReference type="InterPro" id="IPR036188">
    <property type="entry name" value="FAD/NAD-bd_sf"/>
</dbReference>
<evidence type="ECO:0000259" key="4">
    <source>
        <dbReference type="Pfam" id="PF01494"/>
    </source>
</evidence>
<dbReference type="GO" id="GO:0004497">
    <property type="term" value="F:monooxygenase activity"/>
    <property type="evidence" value="ECO:0007669"/>
    <property type="project" value="UniProtKB-KW"/>
</dbReference>
<dbReference type="OrthoDB" id="9782160at2"/>
<comment type="caution">
    <text evidence="5">The sequence shown here is derived from an EMBL/GenBank/DDBJ whole genome shotgun (WGS) entry which is preliminary data.</text>
</comment>
<sequence>MRVVVVGAGIAGMSLAAALTRDGVGVTVLEQAPGPAPAGAGIQLTPNALRPLLRLGLGPALERVGVRPAARDVLRWDDDRLLGSAPLGDAFAERYGASTLTLLCSDLHRVLSGAVPSDAVRYGRYVTDLLEDSDGVTVRCSDGRQVHGDVAVGADGANSLIRSLLNTERYRPPRRLLYRGLAPASRVPELCGRARIHVWAGHDRYILCFPVAAGRKVCFTAAVPAGADDPGYWTTRNRVVDLTAAFDGWSPAVPRLISAAEWVGVRGVHDHSPVPVWHRGRVALMGDAAHPTLPFFAQEPNQAVEDAVALAGRLREATALSVDGALEDYARTRKARTDRLHAVTRQILATLRASGERTPEAWERAVAKAEEANAEVIYGREPAEDGARPVGADPTTG</sequence>
<dbReference type="Pfam" id="PF01494">
    <property type="entry name" value="FAD_binding_3"/>
    <property type="match status" value="1"/>
</dbReference>
<evidence type="ECO:0000313" key="5">
    <source>
        <dbReference type="EMBL" id="KII00185.1"/>
    </source>
</evidence>
<dbReference type="AlphaFoldDB" id="A0A0C2FLN7"/>
<organism evidence="5 6">
    <name type="scientific">Streptomonospora alba</name>
    <dbReference type="NCBI Taxonomy" id="183763"/>
    <lineage>
        <taxon>Bacteria</taxon>
        <taxon>Bacillati</taxon>
        <taxon>Actinomycetota</taxon>
        <taxon>Actinomycetes</taxon>
        <taxon>Streptosporangiales</taxon>
        <taxon>Nocardiopsidaceae</taxon>
        <taxon>Streptomonospora</taxon>
    </lineage>
</organism>
<name>A0A0C2FLN7_9ACTN</name>
<feature type="domain" description="FAD-binding" evidence="4">
    <location>
        <begin position="2"/>
        <end position="340"/>
    </location>
</feature>
<dbReference type="PRINTS" id="PR00420">
    <property type="entry name" value="RNGMNOXGNASE"/>
</dbReference>
<dbReference type="EMBL" id="JROO01000005">
    <property type="protein sequence ID" value="KII00185.1"/>
    <property type="molecule type" value="Genomic_DNA"/>
</dbReference>
<evidence type="ECO:0000256" key="1">
    <source>
        <dbReference type="ARBA" id="ARBA00023002"/>
    </source>
</evidence>
<keyword evidence="6" id="KW-1185">Reference proteome</keyword>
<reference evidence="6" key="1">
    <citation type="journal article" date="2015" name="Chem. Biol.">
        <title>Structure, bioactivity, and resistance mechanism of streptomonomicin, an unusual lasso Peptide from an understudied halophilic actinomycete.</title>
        <authorList>
            <person name="Metelev M."/>
            <person name="Tietz J.I."/>
            <person name="Melby J.O."/>
            <person name="Blair P.M."/>
            <person name="Zhu L."/>
            <person name="Livnat I."/>
            <person name="Severinov K."/>
            <person name="Mitchell D.A."/>
        </authorList>
    </citation>
    <scope>NUCLEOTIDE SEQUENCE [LARGE SCALE GENOMIC DNA]</scope>
    <source>
        <strain evidence="6">YIM 90003</strain>
    </source>
</reference>
<dbReference type="PANTHER" id="PTHR13789:SF309">
    <property type="entry name" value="PUTATIVE (AFU_ORTHOLOGUE AFUA_6G14510)-RELATED"/>
    <property type="match status" value="1"/>
</dbReference>
<feature type="region of interest" description="Disordered" evidence="3">
    <location>
        <begin position="376"/>
        <end position="397"/>
    </location>
</feature>
<evidence type="ECO:0000313" key="6">
    <source>
        <dbReference type="Proteomes" id="UP000031675"/>
    </source>
</evidence>
<gene>
    <name evidence="5" type="ORF">LP52_02290</name>
</gene>